<evidence type="ECO:0000256" key="4">
    <source>
        <dbReference type="RuleBase" id="RU362118"/>
    </source>
</evidence>
<organism evidence="5 6">
    <name type="scientific">Anseongella ginsenosidimutans</name>
    <dbReference type="NCBI Taxonomy" id="496056"/>
    <lineage>
        <taxon>Bacteria</taxon>
        <taxon>Pseudomonadati</taxon>
        <taxon>Bacteroidota</taxon>
        <taxon>Sphingobacteriia</taxon>
        <taxon>Sphingobacteriales</taxon>
        <taxon>Sphingobacteriaceae</taxon>
        <taxon>Anseongella</taxon>
    </lineage>
</organism>
<dbReference type="InterPro" id="IPR000277">
    <property type="entry name" value="Cys/Met-Metab_PyrdxlP-dep_enz"/>
</dbReference>
<evidence type="ECO:0000313" key="5">
    <source>
        <dbReference type="EMBL" id="TCS90433.1"/>
    </source>
</evidence>
<dbReference type="PIRSF" id="PIRSF001434">
    <property type="entry name" value="CGS"/>
    <property type="match status" value="1"/>
</dbReference>
<dbReference type="Proteomes" id="UP000295807">
    <property type="component" value="Unassembled WGS sequence"/>
</dbReference>
<dbReference type="InterPro" id="IPR015421">
    <property type="entry name" value="PyrdxlP-dep_Trfase_major"/>
</dbReference>
<dbReference type="AlphaFoldDB" id="A0A4V2UUE7"/>
<dbReference type="PANTHER" id="PTHR11808">
    <property type="entry name" value="TRANS-SULFURATION ENZYME FAMILY MEMBER"/>
    <property type="match status" value="1"/>
</dbReference>
<comment type="cofactor">
    <cofactor evidence="1 4">
        <name>pyridoxal 5'-phosphate</name>
        <dbReference type="ChEBI" id="CHEBI:597326"/>
    </cofactor>
</comment>
<dbReference type="GO" id="GO:0019346">
    <property type="term" value="P:transsulfuration"/>
    <property type="evidence" value="ECO:0007669"/>
    <property type="project" value="InterPro"/>
</dbReference>
<dbReference type="GO" id="GO:0005737">
    <property type="term" value="C:cytoplasm"/>
    <property type="evidence" value="ECO:0007669"/>
    <property type="project" value="TreeGrafter"/>
</dbReference>
<dbReference type="PANTHER" id="PTHR11808:SF80">
    <property type="entry name" value="CYSTATHIONINE GAMMA-LYASE"/>
    <property type="match status" value="1"/>
</dbReference>
<dbReference type="Gene3D" id="3.90.1150.10">
    <property type="entry name" value="Aspartate Aminotransferase, domain 1"/>
    <property type="match status" value="1"/>
</dbReference>
<dbReference type="GO" id="GO:0030170">
    <property type="term" value="F:pyridoxal phosphate binding"/>
    <property type="evidence" value="ECO:0007669"/>
    <property type="project" value="InterPro"/>
</dbReference>
<comment type="caution">
    <text evidence="5">The sequence shown here is derived from an EMBL/GenBank/DDBJ whole genome shotgun (WGS) entry which is preliminary data.</text>
</comment>
<evidence type="ECO:0000256" key="3">
    <source>
        <dbReference type="PIRSR" id="PIRSR001434-2"/>
    </source>
</evidence>
<keyword evidence="6" id="KW-1185">Reference proteome</keyword>
<evidence type="ECO:0000313" key="6">
    <source>
        <dbReference type="Proteomes" id="UP000295807"/>
    </source>
</evidence>
<evidence type="ECO:0000256" key="2">
    <source>
        <dbReference type="ARBA" id="ARBA00022898"/>
    </source>
</evidence>
<name>A0A4V2UUE7_9SPHI</name>
<dbReference type="InterPro" id="IPR015424">
    <property type="entry name" value="PyrdxlP-dep_Trfase"/>
</dbReference>
<dbReference type="CDD" id="cd00614">
    <property type="entry name" value="CGS_like"/>
    <property type="match status" value="1"/>
</dbReference>
<keyword evidence="5" id="KW-0456">Lyase</keyword>
<proteinExistence type="inferred from homology"/>
<dbReference type="Pfam" id="PF01053">
    <property type="entry name" value="Cys_Met_Meta_PP"/>
    <property type="match status" value="1"/>
</dbReference>
<protein>
    <submittedName>
        <fullName evidence="5">Cystathionine beta-lyase/cystathionine gamma-synthase</fullName>
    </submittedName>
</protein>
<dbReference type="SUPFAM" id="SSF53383">
    <property type="entry name" value="PLP-dependent transferases"/>
    <property type="match status" value="1"/>
</dbReference>
<dbReference type="Gene3D" id="3.40.640.10">
    <property type="entry name" value="Type I PLP-dependent aspartate aminotransferase-like (Major domain)"/>
    <property type="match status" value="1"/>
</dbReference>
<reference evidence="5 6" key="1">
    <citation type="submission" date="2019-03" db="EMBL/GenBank/DDBJ databases">
        <title>Genomic Encyclopedia of Type Strains, Phase IV (KMG-IV): sequencing the most valuable type-strain genomes for metagenomic binning, comparative biology and taxonomic classification.</title>
        <authorList>
            <person name="Goeker M."/>
        </authorList>
    </citation>
    <scope>NUCLEOTIDE SEQUENCE [LARGE SCALE GENOMIC DNA]</scope>
    <source>
        <strain evidence="5 6">DSM 21100</strain>
    </source>
</reference>
<feature type="modified residue" description="N6-(pyridoxal phosphate)lysine" evidence="3">
    <location>
        <position position="214"/>
    </location>
</feature>
<dbReference type="FunFam" id="3.40.640.10:FF:000046">
    <property type="entry name" value="Cystathionine gamma-lyase"/>
    <property type="match status" value="1"/>
</dbReference>
<gene>
    <name evidence="5" type="ORF">EDD80_101634</name>
</gene>
<keyword evidence="2 3" id="KW-0663">Pyridoxal phosphate</keyword>
<dbReference type="InterPro" id="IPR015422">
    <property type="entry name" value="PyrdxlP-dep_Trfase_small"/>
</dbReference>
<sequence>MPIFKFQYLTMDLSYILNHLGEDREGYFNAVAPPVVQTSNFAFPTVEAMRRGLREEFSYPAYTRGVNPTVEMLREKMAALEGAEDALVFASGSGAIASAVMSNVNSGDHIVSVRDPYTWTNILFSKLLPGFGVETTFIDGCDPANFEKAIKANTRILYLESPNSFTFELQDLGAVSEIARRRGVLTMIDNSYSGPLYQQPLKMGIALSIHSATKYIGGHSDTMGGVVCGSREMMRRIFDSGYMTLGGVAAPFNAWLLLRGLRTLALRMERSSDSTAKIIGFLEKQPEVEKIYYPLYKGNPQYELARRQMTKAGGLFTVALRAASVEQVERFCDSLKRFLLAVSWGGHESLVMPRCLGMPPGSTQEGYNLVRFYIGLEDPEVLTEDLRQALNTLRY</sequence>
<dbReference type="GO" id="GO:0016846">
    <property type="term" value="F:carbon-sulfur lyase activity"/>
    <property type="evidence" value="ECO:0007669"/>
    <property type="project" value="TreeGrafter"/>
</dbReference>
<evidence type="ECO:0000256" key="1">
    <source>
        <dbReference type="ARBA" id="ARBA00001933"/>
    </source>
</evidence>
<comment type="similarity">
    <text evidence="4">Belongs to the trans-sulfuration enzymes family.</text>
</comment>
<accession>A0A4V2UUE7</accession>
<dbReference type="EMBL" id="SMAD01000001">
    <property type="protein sequence ID" value="TCS90433.1"/>
    <property type="molecule type" value="Genomic_DNA"/>
</dbReference>